<dbReference type="PROSITE" id="PS01156">
    <property type="entry name" value="TONB_DEPENDENT_REC_2"/>
    <property type="match status" value="1"/>
</dbReference>
<dbReference type="Gene3D" id="2.170.130.10">
    <property type="entry name" value="TonB-dependent receptor, plug domain"/>
    <property type="match status" value="1"/>
</dbReference>
<feature type="domain" description="TonB-dependent receptor-like beta-barrel" evidence="13">
    <location>
        <begin position="338"/>
        <end position="788"/>
    </location>
</feature>
<keyword evidence="7 10" id="KW-0472">Membrane</keyword>
<evidence type="ECO:0000313" key="16">
    <source>
        <dbReference type="Proteomes" id="UP000623301"/>
    </source>
</evidence>
<comment type="similarity">
    <text evidence="10 11">Belongs to the TonB-dependent receptor family.</text>
</comment>
<keyword evidence="2 10" id="KW-0813">Transport</keyword>
<keyword evidence="8 15" id="KW-0675">Receptor</keyword>
<evidence type="ECO:0000313" key="15">
    <source>
        <dbReference type="EMBL" id="MBJ2174144.1"/>
    </source>
</evidence>
<feature type="domain" description="TonB-dependent receptor plug" evidence="14">
    <location>
        <begin position="113"/>
        <end position="217"/>
    </location>
</feature>
<evidence type="ECO:0000256" key="2">
    <source>
        <dbReference type="ARBA" id="ARBA00022448"/>
    </source>
</evidence>
<dbReference type="InterPro" id="IPR000531">
    <property type="entry name" value="Beta-barrel_TonB"/>
</dbReference>
<proteinExistence type="inferred from homology"/>
<name>A0ABS0WQA1_9FLAO</name>
<dbReference type="InterPro" id="IPR036942">
    <property type="entry name" value="Beta-barrel_TonB_sf"/>
</dbReference>
<dbReference type="PANTHER" id="PTHR30069:SF29">
    <property type="entry name" value="HEMOGLOBIN AND HEMOGLOBIN-HAPTOGLOBIN-BINDING PROTEIN 1-RELATED"/>
    <property type="match status" value="1"/>
</dbReference>
<evidence type="ECO:0000256" key="7">
    <source>
        <dbReference type="ARBA" id="ARBA00023136"/>
    </source>
</evidence>
<keyword evidence="9 10" id="KW-0998">Cell outer membrane</keyword>
<evidence type="ECO:0000256" key="5">
    <source>
        <dbReference type="ARBA" id="ARBA00022729"/>
    </source>
</evidence>
<dbReference type="Gene3D" id="2.40.170.20">
    <property type="entry name" value="TonB-dependent receptor, beta-barrel domain"/>
    <property type="match status" value="1"/>
</dbReference>
<evidence type="ECO:0000256" key="1">
    <source>
        <dbReference type="ARBA" id="ARBA00004571"/>
    </source>
</evidence>
<feature type="signal peptide" evidence="12">
    <location>
        <begin position="1"/>
        <end position="18"/>
    </location>
</feature>
<keyword evidence="6 11" id="KW-0798">TonB box</keyword>
<evidence type="ECO:0000259" key="13">
    <source>
        <dbReference type="Pfam" id="PF00593"/>
    </source>
</evidence>
<keyword evidence="4 10" id="KW-0812">Transmembrane</keyword>
<evidence type="ECO:0000256" key="6">
    <source>
        <dbReference type="ARBA" id="ARBA00023077"/>
    </source>
</evidence>
<dbReference type="InterPro" id="IPR010917">
    <property type="entry name" value="TonB_rcpt_CS"/>
</dbReference>
<organism evidence="15 16">
    <name type="scientific">Aureibaculum flavum</name>
    <dbReference type="NCBI Taxonomy" id="2795986"/>
    <lineage>
        <taxon>Bacteria</taxon>
        <taxon>Pseudomonadati</taxon>
        <taxon>Bacteroidota</taxon>
        <taxon>Flavobacteriia</taxon>
        <taxon>Flavobacteriales</taxon>
        <taxon>Flavobacteriaceae</taxon>
        <taxon>Aureibaculum</taxon>
    </lineage>
</organism>
<protein>
    <submittedName>
        <fullName evidence="15">TonB-dependent receptor</fullName>
    </submittedName>
</protein>
<dbReference type="InterPro" id="IPR039426">
    <property type="entry name" value="TonB-dep_rcpt-like"/>
</dbReference>
<evidence type="ECO:0000256" key="10">
    <source>
        <dbReference type="PROSITE-ProRule" id="PRU01360"/>
    </source>
</evidence>
<dbReference type="RefSeq" id="WP_198840896.1">
    <property type="nucleotide sequence ID" value="NZ_JAEHFJ010000003.1"/>
</dbReference>
<dbReference type="Proteomes" id="UP000623301">
    <property type="component" value="Unassembled WGS sequence"/>
</dbReference>
<reference evidence="15 16" key="1">
    <citation type="submission" date="2020-12" db="EMBL/GenBank/DDBJ databases">
        <title>Aureibaculum luteum sp. nov. and Aureibaculum flavum sp. nov., novel members of the family Flavobacteriaceae isolated from Antarctic intertidal sediments.</title>
        <authorList>
            <person name="He X."/>
            <person name="Zhang X."/>
        </authorList>
    </citation>
    <scope>NUCLEOTIDE SEQUENCE [LARGE SCALE GENOMIC DNA]</scope>
    <source>
        <strain evidence="15 16">A20</strain>
    </source>
</reference>
<dbReference type="InterPro" id="IPR037066">
    <property type="entry name" value="Plug_dom_sf"/>
</dbReference>
<keyword evidence="3 10" id="KW-1134">Transmembrane beta strand</keyword>
<dbReference type="Pfam" id="PF00593">
    <property type="entry name" value="TonB_dep_Rec_b-barrel"/>
    <property type="match status" value="1"/>
</dbReference>
<evidence type="ECO:0000256" key="11">
    <source>
        <dbReference type="RuleBase" id="RU003357"/>
    </source>
</evidence>
<evidence type="ECO:0000256" key="12">
    <source>
        <dbReference type="SAM" id="SignalP"/>
    </source>
</evidence>
<accession>A0ABS0WQA1</accession>
<evidence type="ECO:0000256" key="4">
    <source>
        <dbReference type="ARBA" id="ARBA00022692"/>
    </source>
</evidence>
<keyword evidence="5 12" id="KW-0732">Signal</keyword>
<evidence type="ECO:0000259" key="14">
    <source>
        <dbReference type="Pfam" id="PF07715"/>
    </source>
</evidence>
<dbReference type="EMBL" id="JAEHFJ010000003">
    <property type="protein sequence ID" value="MBJ2174144.1"/>
    <property type="molecule type" value="Genomic_DNA"/>
</dbReference>
<dbReference type="InterPro" id="IPR012910">
    <property type="entry name" value="Plug_dom"/>
</dbReference>
<keyword evidence="16" id="KW-1185">Reference proteome</keyword>
<dbReference type="Pfam" id="PF07715">
    <property type="entry name" value="Plug"/>
    <property type="match status" value="1"/>
</dbReference>
<dbReference type="PANTHER" id="PTHR30069">
    <property type="entry name" value="TONB-DEPENDENT OUTER MEMBRANE RECEPTOR"/>
    <property type="match status" value="1"/>
</dbReference>
<evidence type="ECO:0000256" key="8">
    <source>
        <dbReference type="ARBA" id="ARBA00023170"/>
    </source>
</evidence>
<sequence length="815" mass="91967">MKRFLLLILIFSYVTSNAQTITVLDEESRFPISNVAIFNENKTKHVVSDKDGQADLSVFEFNDILSFTHFSYIEYEVLKRQITTDIIILKSTEHTLDEVFLSSSKSKESRNRIAEQIDVFSIKDIQRISPQTSADLLAEMPGIKVQKSQFGGGSPVLRGMESNRVLLVVDGVRMNNAIYRKGHLQNSITVSPTMLDRTEVIFGPSSVIYGSDALGGVIHYYTRKPTLSNKPNINGAGLMRYSTVNNEFSVQAGVELSFKKLASYTSISHSKFGDLMMGKSRNHGFDDWGKVTEYSNNTNDYYSETPIANSNPNLQKNTGFDQTDFLQKLLIPLTDKSSLSLNLQYSTTSDIPRFDRLTERRDGELRYAEWYYGPQSRFMVSTQLELNPEKKWMNHGLITLAYQDIEESRIDRKFNSLDRSYKTENVDIFSLNADFSVPLTKTKDRILSYGGELTHNDVGSKPEGKTLAVSGNTITGYSGAFAVQSRYADGGSTYSTAATYVNYRQDISKTSTLNSGIRFTYTNLAATWIDETFFTLPDNDITIDNSAVTATFGYVFKPVTDWQFNGVLSSGFRSPNLDDTGKVREKSGDVTVPNINLKPEFAYNAELGILKYFNNKKFYVGGTVYYTLLDNYITREGFVLNGNTTMIYEGEEANIVANVNKDQAYIYGGTFDIKGTFSEYFSTRASITYTKGKAYDTEEPLSSIPPLFGMIELSHEKGRFSSSIDFKFNGRKRPEDYNITEDIDRYDETPYLAETDSYYGTPAWTTLNMNSKYKLTKNLDFMVAVDNIFDIHYKEFASGISAPGRNFSFTLLGNF</sequence>
<feature type="chain" id="PRO_5046620281" evidence="12">
    <location>
        <begin position="19"/>
        <end position="815"/>
    </location>
</feature>
<evidence type="ECO:0000256" key="9">
    <source>
        <dbReference type="ARBA" id="ARBA00023237"/>
    </source>
</evidence>
<dbReference type="SUPFAM" id="SSF56935">
    <property type="entry name" value="Porins"/>
    <property type="match status" value="1"/>
</dbReference>
<dbReference type="PROSITE" id="PS52016">
    <property type="entry name" value="TONB_DEPENDENT_REC_3"/>
    <property type="match status" value="1"/>
</dbReference>
<comment type="subcellular location">
    <subcellularLocation>
        <location evidence="1 10">Cell outer membrane</location>
        <topology evidence="1 10">Multi-pass membrane protein</topology>
    </subcellularLocation>
</comment>
<evidence type="ECO:0000256" key="3">
    <source>
        <dbReference type="ARBA" id="ARBA00022452"/>
    </source>
</evidence>
<comment type="caution">
    <text evidence="15">The sequence shown here is derived from an EMBL/GenBank/DDBJ whole genome shotgun (WGS) entry which is preliminary data.</text>
</comment>
<gene>
    <name evidence="15" type="ORF">JBL43_07840</name>
</gene>